<dbReference type="Proteomes" id="UP000626092">
    <property type="component" value="Unassembled WGS sequence"/>
</dbReference>
<organism evidence="2 3">
    <name type="scientific">Rhododendron simsii</name>
    <name type="common">Sims's rhododendron</name>
    <dbReference type="NCBI Taxonomy" id="118357"/>
    <lineage>
        <taxon>Eukaryota</taxon>
        <taxon>Viridiplantae</taxon>
        <taxon>Streptophyta</taxon>
        <taxon>Embryophyta</taxon>
        <taxon>Tracheophyta</taxon>
        <taxon>Spermatophyta</taxon>
        <taxon>Magnoliopsida</taxon>
        <taxon>eudicotyledons</taxon>
        <taxon>Gunneridae</taxon>
        <taxon>Pentapetalae</taxon>
        <taxon>asterids</taxon>
        <taxon>Ericales</taxon>
        <taxon>Ericaceae</taxon>
        <taxon>Ericoideae</taxon>
        <taxon>Rhodoreae</taxon>
        <taxon>Rhododendron</taxon>
    </lineage>
</organism>
<dbReference type="OrthoDB" id="1939654at2759"/>
<feature type="region of interest" description="Disordered" evidence="1">
    <location>
        <begin position="183"/>
        <end position="225"/>
    </location>
</feature>
<feature type="region of interest" description="Disordered" evidence="1">
    <location>
        <begin position="254"/>
        <end position="284"/>
    </location>
</feature>
<feature type="compositionally biased region" description="Polar residues" evidence="1">
    <location>
        <begin position="183"/>
        <end position="194"/>
    </location>
</feature>
<feature type="compositionally biased region" description="Polar residues" evidence="1">
    <location>
        <begin position="255"/>
        <end position="274"/>
    </location>
</feature>
<sequence>METPPIPLLRLLLGTKSDLVQEKCHLDHERLQCKGNTAPPQPSVISSAAAKSAAFVPQIAEEERASTAPSPPSVIPSAAAKSAAFVPQITGQPMYSTPAMMPTSKPSVSHINYAPITAKRSRGHLTTNHLTTTTEGTKTISQSSNAVNNQENAPHFSAAQSSPCVHDGSPVQGSSVAKCLFNQQNESPPTNLSVHKTPLPATSLRTNKSASSREDSSTATFRNDVTPQQTISTDCIVISLETIRVNPVKGRLDFDSSNTPMNSANPNSDGSSASESDKEGDMFDLDLPNFDILSGDFSLSSHEPGNVDLGVNQVASELSSTATEILLLEKDMNTQGCDADSKESLTSLDVNQRKA</sequence>
<dbReference type="AlphaFoldDB" id="A0A834LHZ8"/>
<proteinExistence type="predicted"/>
<evidence type="ECO:0000256" key="1">
    <source>
        <dbReference type="SAM" id="MobiDB-lite"/>
    </source>
</evidence>
<feature type="compositionally biased region" description="Polar residues" evidence="1">
    <location>
        <begin position="344"/>
        <end position="355"/>
    </location>
</feature>
<protein>
    <submittedName>
        <fullName evidence="2">Uncharacterized protein</fullName>
    </submittedName>
</protein>
<keyword evidence="3" id="KW-1185">Reference proteome</keyword>
<comment type="caution">
    <text evidence="2">The sequence shown here is derived from an EMBL/GenBank/DDBJ whole genome shotgun (WGS) entry which is preliminary data.</text>
</comment>
<name>A0A834LHZ8_RHOSS</name>
<accession>A0A834LHZ8</accession>
<evidence type="ECO:0000313" key="3">
    <source>
        <dbReference type="Proteomes" id="UP000626092"/>
    </source>
</evidence>
<evidence type="ECO:0000313" key="2">
    <source>
        <dbReference type="EMBL" id="KAF7137180.1"/>
    </source>
</evidence>
<feature type="region of interest" description="Disordered" evidence="1">
    <location>
        <begin position="334"/>
        <end position="355"/>
    </location>
</feature>
<dbReference type="EMBL" id="WJXA01000007">
    <property type="protein sequence ID" value="KAF7137180.1"/>
    <property type="molecule type" value="Genomic_DNA"/>
</dbReference>
<gene>
    <name evidence="2" type="ORF">RHSIM_Rhsim07G0146000</name>
</gene>
<dbReference type="PANTHER" id="PTHR35117">
    <property type="entry name" value="MYOSIN-M HEAVY PROTEIN"/>
    <property type="match status" value="1"/>
</dbReference>
<dbReference type="PANTHER" id="PTHR35117:SF1">
    <property type="entry name" value="MYOSIN-M HEAVY PROTEIN"/>
    <property type="match status" value="1"/>
</dbReference>
<reference evidence="2" key="1">
    <citation type="submission" date="2019-11" db="EMBL/GenBank/DDBJ databases">
        <authorList>
            <person name="Liu Y."/>
            <person name="Hou J."/>
            <person name="Li T.-Q."/>
            <person name="Guan C.-H."/>
            <person name="Wu X."/>
            <person name="Wu H.-Z."/>
            <person name="Ling F."/>
            <person name="Zhang R."/>
            <person name="Shi X.-G."/>
            <person name="Ren J.-P."/>
            <person name="Chen E.-F."/>
            <person name="Sun J.-M."/>
        </authorList>
    </citation>
    <scope>NUCLEOTIDE SEQUENCE</scope>
    <source>
        <strain evidence="2">Adult_tree_wgs_1</strain>
        <tissue evidence="2">Leaves</tissue>
    </source>
</reference>